<comment type="function">
    <text evidence="8">Catalyzes the condensation of pantoate with beta-alanine in an ATP-dependent reaction via a pantoyl-adenylate intermediate.</text>
</comment>
<dbReference type="UniPathway" id="UPA00028">
    <property type="reaction ID" value="UER00005"/>
</dbReference>
<dbReference type="Gene3D" id="3.30.1300.10">
    <property type="entry name" value="Pantoate-beta-alanine ligase, C-terminal domain"/>
    <property type="match status" value="1"/>
</dbReference>
<comment type="pathway">
    <text evidence="1 8">Cofactor biosynthesis; (R)-pantothenate biosynthesis; (R)-pantothenate from (R)-pantoate and beta-alanine: step 1/1.</text>
</comment>
<dbReference type="FunFam" id="3.40.50.620:FF:000013">
    <property type="entry name" value="Pantothenate synthetase"/>
    <property type="match status" value="1"/>
</dbReference>
<keyword evidence="3 8" id="KW-0436">Ligase</keyword>
<comment type="similarity">
    <text evidence="2 8">Belongs to the pantothenate synthetase family.</text>
</comment>
<comment type="miscellaneous">
    <text evidence="8">The reaction proceeds by a bi uni uni bi ping pong mechanism.</text>
</comment>
<dbReference type="GO" id="GO:0015940">
    <property type="term" value="P:pantothenate biosynthetic process"/>
    <property type="evidence" value="ECO:0007669"/>
    <property type="project" value="UniProtKB-UniRule"/>
</dbReference>
<evidence type="ECO:0000256" key="4">
    <source>
        <dbReference type="ARBA" id="ARBA00022655"/>
    </source>
</evidence>
<dbReference type="PANTHER" id="PTHR21299:SF1">
    <property type="entry name" value="PANTOATE--BETA-ALANINE LIGASE"/>
    <property type="match status" value="1"/>
</dbReference>
<feature type="binding site" evidence="8">
    <location>
        <begin position="30"/>
        <end position="37"/>
    </location>
    <ligand>
        <name>ATP</name>
        <dbReference type="ChEBI" id="CHEBI:30616"/>
    </ligand>
</feature>
<evidence type="ECO:0000256" key="7">
    <source>
        <dbReference type="ARBA" id="ARBA00048258"/>
    </source>
</evidence>
<dbReference type="Proteomes" id="UP000317557">
    <property type="component" value="Unassembled WGS sequence"/>
</dbReference>
<dbReference type="NCBIfam" id="TIGR00125">
    <property type="entry name" value="cyt_tran_rel"/>
    <property type="match status" value="1"/>
</dbReference>
<keyword evidence="8" id="KW-0963">Cytoplasm</keyword>
<evidence type="ECO:0000256" key="1">
    <source>
        <dbReference type="ARBA" id="ARBA00004990"/>
    </source>
</evidence>
<keyword evidence="5 8" id="KW-0547">Nucleotide-binding</keyword>
<accession>A0A521ENN4</accession>
<dbReference type="CDD" id="cd00560">
    <property type="entry name" value="PanC"/>
    <property type="match status" value="1"/>
</dbReference>
<dbReference type="SUPFAM" id="SSF52374">
    <property type="entry name" value="Nucleotidylyl transferase"/>
    <property type="match status" value="1"/>
</dbReference>
<dbReference type="PANTHER" id="PTHR21299">
    <property type="entry name" value="CYTIDYLATE KINASE/PANTOATE-BETA-ALANINE LIGASE"/>
    <property type="match status" value="1"/>
</dbReference>
<keyword evidence="6 8" id="KW-0067">ATP-binding</keyword>
<keyword evidence="10" id="KW-1185">Reference proteome</keyword>
<dbReference type="NCBIfam" id="TIGR00018">
    <property type="entry name" value="panC"/>
    <property type="match status" value="1"/>
</dbReference>
<dbReference type="GO" id="GO:0004592">
    <property type="term" value="F:pantoate-beta-alanine ligase activity"/>
    <property type="evidence" value="ECO:0007669"/>
    <property type="project" value="UniProtKB-UniRule"/>
</dbReference>
<evidence type="ECO:0000256" key="6">
    <source>
        <dbReference type="ARBA" id="ARBA00022840"/>
    </source>
</evidence>
<comment type="subcellular location">
    <subcellularLocation>
        <location evidence="8">Cytoplasm</location>
    </subcellularLocation>
</comment>
<reference evidence="9 10" key="1">
    <citation type="submission" date="2017-05" db="EMBL/GenBank/DDBJ databases">
        <authorList>
            <person name="Varghese N."/>
            <person name="Submissions S."/>
        </authorList>
    </citation>
    <scope>NUCLEOTIDE SEQUENCE [LARGE SCALE GENOMIC DNA]</scope>
    <source>
        <strain evidence="9 10">DSM 21985</strain>
    </source>
</reference>
<evidence type="ECO:0000256" key="8">
    <source>
        <dbReference type="HAMAP-Rule" id="MF_00158"/>
    </source>
</evidence>
<evidence type="ECO:0000256" key="2">
    <source>
        <dbReference type="ARBA" id="ARBA00009256"/>
    </source>
</evidence>
<dbReference type="InterPro" id="IPR042176">
    <property type="entry name" value="Pantoate_ligase_C"/>
</dbReference>
<sequence>MKQISSIAELRKKITNLKRQGNTIAFVPTMGALHEGHLSLMRLAQEKADKVVVSIYVNPEQFGPNEDFDSYPRQMEDDLKACEAEGVSIVFNPDDEIMYGSGKKYFKIKVDTLNEHMDGGSRPGFFEGITLVVNKLFNIVEPDFAIFGQKDIQQFQILSRMAKEFNHGVELVMAPIARANDGLALSSRNAYLSDQQRKIAPGLYRALKYVEKQIRDGVMEPKLLLNHQQDELEAKGFKNDYLNVFSMETMQPVEELESGNTYILAGAAYLGKTRLIDNIIIDL</sequence>
<feature type="active site" description="Proton donor" evidence="8">
    <location>
        <position position="37"/>
    </location>
</feature>
<protein>
    <recommendedName>
        <fullName evidence="8">Pantothenate synthetase</fullName>
        <shortName evidence="8">PS</shortName>
        <ecNumber evidence="8">6.3.2.1</ecNumber>
    </recommendedName>
    <alternativeName>
        <fullName evidence="8">Pantoate--beta-alanine ligase</fullName>
    </alternativeName>
    <alternativeName>
        <fullName evidence="8">Pantoate-activating enzyme</fullName>
    </alternativeName>
</protein>
<evidence type="ECO:0000256" key="3">
    <source>
        <dbReference type="ARBA" id="ARBA00022598"/>
    </source>
</evidence>
<gene>
    <name evidence="8" type="primary">panC</name>
    <name evidence="9" type="ORF">SAMN06265219_112133</name>
</gene>
<dbReference type="RefSeq" id="WP_246075298.1">
    <property type="nucleotide sequence ID" value="NZ_FXTP01000012.1"/>
</dbReference>
<feature type="binding site" evidence="8">
    <location>
        <begin position="148"/>
        <end position="151"/>
    </location>
    <ligand>
        <name>ATP</name>
        <dbReference type="ChEBI" id="CHEBI:30616"/>
    </ligand>
</feature>
<dbReference type="Pfam" id="PF02569">
    <property type="entry name" value="Pantoate_ligase"/>
    <property type="match status" value="1"/>
</dbReference>
<dbReference type="GO" id="GO:0005524">
    <property type="term" value="F:ATP binding"/>
    <property type="evidence" value="ECO:0007669"/>
    <property type="project" value="UniProtKB-KW"/>
</dbReference>
<comment type="subunit">
    <text evidence="8">Homodimer.</text>
</comment>
<feature type="binding site" evidence="8">
    <location>
        <begin position="185"/>
        <end position="188"/>
    </location>
    <ligand>
        <name>ATP</name>
        <dbReference type="ChEBI" id="CHEBI:30616"/>
    </ligand>
</feature>
<feature type="binding site" evidence="8">
    <location>
        <position position="61"/>
    </location>
    <ligand>
        <name>beta-alanine</name>
        <dbReference type="ChEBI" id="CHEBI:57966"/>
    </ligand>
</feature>
<evidence type="ECO:0000256" key="5">
    <source>
        <dbReference type="ARBA" id="ARBA00022741"/>
    </source>
</evidence>
<dbReference type="HAMAP" id="MF_00158">
    <property type="entry name" value="PanC"/>
    <property type="match status" value="1"/>
</dbReference>
<evidence type="ECO:0000313" key="10">
    <source>
        <dbReference type="Proteomes" id="UP000317557"/>
    </source>
</evidence>
<keyword evidence="4 8" id="KW-0566">Pantothenate biosynthesis</keyword>
<dbReference type="EMBL" id="FXTP01000012">
    <property type="protein sequence ID" value="SMO84740.1"/>
    <property type="molecule type" value="Genomic_DNA"/>
</dbReference>
<name>A0A521ENN4_9BACT</name>
<dbReference type="InterPro" id="IPR014729">
    <property type="entry name" value="Rossmann-like_a/b/a_fold"/>
</dbReference>
<dbReference type="Gene3D" id="3.40.50.620">
    <property type="entry name" value="HUPs"/>
    <property type="match status" value="1"/>
</dbReference>
<feature type="binding site" evidence="8">
    <location>
        <position position="177"/>
    </location>
    <ligand>
        <name>ATP</name>
        <dbReference type="ChEBI" id="CHEBI:30616"/>
    </ligand>
</feature>
<dbReference type="InterPro" id="IPR004821">
    <property type="entry name" value="Cyt_trans-like"/>
</dbReference>
<evidence type="ECO:0000313" key="9">
    <source>
        <dbReference type="EMBL" id="SMO84740.1"/>
    </source>
</evidence>
<dbReference type="EC" id="6.3.2.1" evidence="8"/>
<dbReference type="FunFam" id="3.30.1300.10:FF:000001">
    <property type="entry name" value="Pantothenate synthetase"/>
    <property type="match status" value="1"/>
</dbReference>
<feature type="binding site" evidence="8">
    <location>
        <position position="154"/>
    </location>
    <ligand>
        <name>(R)-pantoate</name>
        <dbReference type="ChEBI" id="CHEBI:15980"/>
    </ligand>
</feature>
<dbReference type="InterPro" id="IPR003721">
    <property type="entry name" value="Pantoate_ligase"/>
</dbReference>
<feature type="binding site" evidence="8">
    <location>
        <position position="61"/>
    </location>
    <ligand>
        <name>(R)-pantoate</name>
        <dbReference type="ChEBI" id="CHEBI:15980"/>
    </ligand>
</feature>
<comment type="catalytic activity">
    <reaction evidence="7 8">
        <text>(R)-pantoate + beta-alanine + ATP = (R)-pantothenate + AMP + diphosphate + H(+)</text>
        <dbReference type="Rhea" id="RHEA:10912"/>
        <dbReference type="ChEBI" id="CHEBI:15378"/>
        <dbReference type="ChEBI" id="CHEBI:15980"/>
        <dbReference type="ChEBI" id="CHEBI:29032"/>
        <dbReference type="ChEBI" id="CHEBI:30616"/>
        <dbReference type="ChEBI" id="CHEBI:33019"/>
        <dbReference type="ChEBI" id="CHEBI:57966"/>
        <dbReference type="ChEBI" id="CHEBI:456215"/>
        <dbReference type="EC" id="6.3.2.1"/>
    </reaction>
</comment>
<proteinExistence type="inferred from homology"/>
<organism evidence="9 10">
    <name type="scientific">Gracilimonas mengyeensis</name>
    <dbReference type="NCBI Taxonomy" id="1302730"/>
    <lineage>
        <taxon>Bacteria</taxon>
        <taxon>Pseudomonadati</taxon>
        <taxon>Balneolota</taxon>
        <taxon>Balneolia</taxon>
        <taxon>Balneolales</taxon>
        <taxon>Balneolaceae</taxon>
        <taxon>Gracilimonas</taxon>
    </lineage>
</organism>
<dbReference type="GO" id="GO:0005829">
    <property type="term" value="C:cytosol"/>
    <property type="evidence" value="ECO:0007669"/>
    <property type="project" value="TreeGrafter"/>
</dbReference>
<dbReference type="AlphaFoldDB" id="A0A521ENN4"/>